<feature type="domain" description="HDAg" evidence="4">
    <location>
        <begin position="86"/>
        <end position="263"/>
    </location>
</feature>
<feature type="compositionally biased region" description="Low complexity" evidence="3">
    <location>
        <begin position="364"/>
        <end position="382"/>
    </location>
</feature>
<proteinExistence type="predicted"/>
<keyword evidence="2" id="KW-0175">Coiled coil</keyword>
<evidence type="ECO:0000256" key="2">
    <source>
        <dbReference type="SAM" id="Coils"/>
    </source>
</evidence>
<dbReference type="SUPFAM" id="SSF52833">
    <property type="entry name" value="Thioredoxin-like"/>
    <property type="match status" value="1"/>
</dbReference>
<evidence type="ECO:0000256" key="3">
    <source>
        <dbReference type="SAM" id="MobiDB-lite"/>
    </source>
</evidence>
<dbReference type="SUPFAM" id="SSF101898">
    <property type="entry name" value="NHL repeat"/>
    <property type="match status" value="1"/>
</dbReference>
<dbReference type="CDD" id="cd14951">
    <property type="entry name" value="NHL-2_like"/>
    <property type="match status" value="1"/>
</dbReference>
<dbReference type="Gene3D" id="2.120.10.30">
    <property type="entry name" value="TolB, C-terminal domain"/>
    <property type="match status" value="2"/>
</dbReference>
<dbReference type="InterPro" id="IPR011042">
    <property type="entry name" value="6-blade_b-propeller_TolB-like"/>
</dbReference>
<dbReference type="OrthoDB" id="273823at2759"/>
<dbReference type="InterPro" id="IPR056557">
    <property type="entry name" value="NELF-A_N"/>
</dbReference>
<dbReference type="InterPro" id="IPR045302">
    <property type="entry name" value="NHL2_NHL_rpt_dom"/>
</dbReference>
<sequence length="1338" mass="147848">MAAGDTALWLHNKLGSTDDLWSGKTICSQINQAKLQNIQACYNALQPHVKVKLMLSFLHLPRRNVEQWRADLEEILLMATHDTDQWVSMIGEILKTFPSMGTLNLDLEDNGIFSEMTSDLNKAVKKAAGARMLPLECQFLNKTALIAATGQQPQPIKHFALKRKPKSAILRAELLQKSTEVASSKKNNPSSSLPLKVRSFAKKMDDATPLKGLPNRTPPSSGFRSPGTSGPSRVIPTSTAPIARPTSTRKDVGIKLLDMEELPLGAKEAKRRRKIAEMEAAEIAKKEKEAAAAAAEQAAATTVTYTPDYAAGLVNPAPSKLPAIQAIVTGTTPSLGPSVSYVPQIRANTQLTAPLAMTSATRTQQARDNLQQQLEQQLGQSQIRTQSSLPVQSQNPLQPTPVSLPGQPPTQPIQQLNNQQPQLQTPQQQNAPKKGLSLTREQMLEAQEMFRTSNIVTRPEKALILGFMAGSRDNPCPQQGHILSIRLSETKEMVLQADSTSKPIHYFRVNTTILKLNMADLMDLLTLCSELDEDLSNLSRRDNQRKERIRKHIHTVDTKLKYQVPDFEKDLQWLNIASSLSLYEHLKGNIVVLDFFTYCFIIGVHSAKFENEKVSANILSAILRYNIHHPVVNDHDAVLWNKLQIQCWPTFVVVGPNGQFLQTFVGEGHRENLLEFIDESLEYFKDMINPCDLKLSLEKDKINETPLQFPGKVTTCNVGKILVVSDTGHHRILVLSQLGVVQHCIGGTDRGNVNGSFTQARFNSPQGVAINGDIVYVADTDNHTIREINLTSKTVRTLAGTGVQGQDKEGGKSGTNQELSSPWDVVLGKSPGSDNENLLYIAMAGTHQIWVYFLQDSDWLKGSQHSAGTCLRFSGSGQEENRNNSYPTKAGFAQPSGLVLSPTLGLMFVADSESSTVRKVSLKDGGVKALVGGEFDPMNLFAYGDKDGKGYDCKLQHPLGVTIVTEEMDHCWLLIHIIIRYFKPHRLPSLSLCSDCLKSMSLWIKSVDLKTSICKTVIGPDTDSDGVIKFQLNEPGGLCVSQDKVYIADTNNHHIRVLDLKTQSISSLPVIFPNDETDSKPKQPIKLKGQIEDMECLVLPSMGDLTFTLEITLPEGSHLTEESPSRWVLLSENNGQYTEEFRGEIASVESSDICTVSVKEDSSTLYCQCKVLHCGVDNVCKMSQRTFKQVVTIDPQSSTSTRHSHIHFSHQPGVAEGLTTCNGIVMDPVVVVVIHSTSIGEYENNNDVELTLKIHSVSFNHPWNQERAGRRWCHYSCGGGWHQMSDLDAITEVLVLLVLSLSGFPSTSHRVPGFAFPFQSMYRLFLITMLDVFFSGAS</sequence>
<gene>
    <name evidence="5" type="ORF">MEDL_4643</name>
</gene>
<evidence type="ECO:0000256" key="1">
    <source>
        <dbReference type="ARBA" id="ARBA00022737"/>
    </source>
</evidence>
<evidence type="ECO:0000313" key="5">
    <source>
        <dbReference type="EMBL" id="CAG2189320.1"/>
    </source>
</evidence>
<dbReference type="Pfam" id="PF23553">
    <property type="entry name" value="NELF-A_N"/>
    <property type="match status" value="1"/>
</dbReference>
<dbReference type="PANTHER" id="PTHR46388">
    <property type="entry name" value="NHL REPEAT-CONTAINING PROTEIN 2"/>
    <property type="match status" value="1"/>
</dbReference>
<feature type="compositionally biased region" description="Polar residues" evidence="3">
    <location>
        <begin position="383"/>
        <end position="401"/>
    </location>
</feature>
<accession>A0A8S3Q3B3</accession>
<feature type="region of interest" description="Disordered" evidence="3">
    <location>
        <begin position="206"/>
        <end position="247"/>
    </location>
</feature>
<feature type="region of interest" description="Disordered" evidence="3">
    <location>
        <begin position="800"/>
        <end position="822"/>
    </location>
</feature>
<protein>
    <submittedName>
        <fullName evidence="5">NHL repeat-containing protein 2,Negative elongation factor A</fullName>
    </submittedName>
</protein>
<comment type="caution">
    <text evidence="5">The sequence shown here is derived from an EMBL/GenBank/DDBJ whole genome shotgun (WGS) entry which is preliminary data.</text>
</comment>
<feature type="coiled-coil region" evidence="2">
    <location>
        <begin position="266"/>
        <end position="298"/>
    </location>
</feature>
<dbReference type="Gene3D" id="3.40.30.10">
    <property type="entry name" value="Glutaredoxin"/>
    <property type="match status" value="1"/>
</dbReference>
<keyword evidence="5" id="KW-0648">Protein biosynthesis</keyword>
<dbReference type="InterPro" id="IPR036249">
    <property type="entry name" value="Thioredoxin-like_sf"/>
</dbReference>
<keyword evidence="1" id="KW-0677">Repeat</keyword>
<keyword evidence="6" id="KW-1185">Reference proteome</keyword>
<feature type="compositionally biased region" description="Polar residues" evidence="3">
    <location>
        <begin position="218"/>
        <end position="240"/>
    </location>
</feature>
<evidence type="ECO:0000259" key="4">
    <source>
        <dbReference type="PROSITE" id="PS51838"/>
    </source>
</evidence>
<dbReference type="Pfam" id="PF01436">
    <property type="entry name" value="NHL"/>
    <property type="match status" value="2"/>
</dbReference>
<dbReference type="PANTHER" id="PTHR46388:SF2">
    <property type="entry name" value="NHL REPEAT-CONTAINING PROTEIN 2"/>
    <property type="match status" value="1"/>
</dbReference>
<organism evidence="5 6">
    <name type="scientific">Mytilus edulis</name>
    <name type="common">Blue mussel</name>
    <dbReference type="NCBI Taxonomy" id="6550"/>
    <lineage>
        <taxon>Eukaryota</taxon>
        <taxon>Metazoa</taxon>
        <taxon>Spiralia</taxon>
        <taxon>Lophotrochozoa</taxon>
        <taxon>Mollusca</taxon>
        <taxon>Bivalvia</taxon>
        <taxon>Autobranchia</taxon>
        <taxon>Pteriomorphia</taxon>
        <taxon>Mytilida</taxon>
        <taxon>Mytiloidea</taxon>
        <taxon>Mytilidae</taxon>
        <taxon>Mytilinae</taxon>
        <taxon>Mytilus</taxon>
    </lineage>
</organism>
<evidence type="ECO:0000313" key="6">
    <source>
        <dbReference type="Proteomes" id="UP000683360"/>
    </source>
</evidence>
<dbReference type="InterPro" id="IPR037517">
    <property type="entry name" value="HDAG_dom"/>
</dbReference>
<dbReference type="InterPro" id="IPR012336">
    <property type="entry name" value="Thioredoxin-like_fold"/>
</dbReference>
<dbReference type="FunFam" id="2.120.10.30:FF:000063">
    <property type="entry name" value="NHL repeat containing 2"/>
    <property type="match status" value="1"/>
</dbReference>
<reference evidence="5" key="1">
    <citation type="submission" date="2021-03" db="EMBL/GenBank/DDBJ databases">
        <authorList>
            <person name="Bekaert M."/>
        </authorList>
    </citation>
    <scope>NUCLEOTIDE SEQUENCE</scope>
</reference>
<feature type="region of interest" description="Disordered" evidence="3">
    <location>
        <begin position="359"/>
        <end position="435"/>
    </location>
</feature>
<name>A0A8S3Q3B3_MYTED</name>
<dbReference type="InterPro" id="IPR001258">
    <property type="entry name" value="NHL_repeat"/>
</dbReference>
<feature type="compositionally biased region" description="Low complexity" evidence="3">
    <location>
        <begin position="412"/>
        <end position="429"/>
    </location>
</feature>
<dbReference type="Pfam" id="PF13905">
    <property type="entry name" value="Thioredoxin_8"/>
    <property type="match status" value="1"/>
</dbReference>
<dbReference type="Proteomes" id="UP000683360">
    <property type="component" value="Unassembled WGS sequence"/>
</dbReference>
<dbReference type="EMBL" id="CAJPWZ010000288">
    <property type="protein sequence ID" value="CAG2189320.1"/>
    <property type="molecule type" value="Genomic_DNA"/>
</dbReference>
<dbReference type="GO" id="GO:0003746">
    <property type="term" value="F:translation elongation factor activity"/>
    <property type="evidence" value="ECO:0007669"/>
    <property type="project" value="UniProtKB-KW"/>
</dbReference>
<dbReference type="PROSITE" id="PS51838">
    <property type="entry name" value="HDAG"/>
    <property type="match status" value="1"/>
</dbReference>
<keyword evidence="5" id="KW-0251">Elongation factor</keyword>